<sequence>MAQAVVVVVVVGTMVALWVGVRPKERARKTIITMAIPKKATYRTTTDVTMRHQPRSPIRQPKLPIVKVAHAG</sequence>
<accession>A0A6G0QNQ2</accession>
<name>A0A6G0QNQ2_9STRA</name>
<reference evidence="3 4" key="1">
    <citation type="submission" date="2018-09" db="EMBL/GenBank/DDBJ databases">
        <title>Genomic investigation of the strawberry pathogen Phytophthora fragariae indicates pathogenicity is determined by transcriptional variation in three key races.</title>
        <authorList>
            <person name="Adams T.M."/>
            <person name="Armitage A.D."/>
            <person name="Sobczyk M.K."/>
            <person name="Bates H.J."/>
            <person name="Dunwell J.M."/>
            <person name="Nellist C.F."/>
            <person name="Harrison R.J."/>
        </authorList>
    </citation>
    <scope>NUCLEOTIDE SEQUENCE [LARGE SCALE GENOMIC DNA]</scope>
    <source>
        <strain evidence="3 4">NOV-77</strain>
    </source>
</reference>
<keyword evidence="2" id="KW-0472">Membrane</keyword>
<evidence type="ECO:0000313" key="4">
    <source>
        <dbReference type="Proteomes" id="UP000486351"/>
    </source>
</evidence>
<comment type="caution">
    <text evidence="3">The sequence shown here is derived from an EMBL/GenBank/DDBJ whole genome shotgun (WGS) entry which is preliminary data.</text>
</comment>
<gene>
    <name evidence="3" type="ORF">PF008_g24204</name>
</gene>
<dbReference type="Proteomes" id="UP000486351">
    <property type="component" value="Unassembled WGS sequence"/>
</dbReference>
<evidence type="ECO:0000256" key="1">
    <source>
        <dbReference type="SAM" id="MobiDB-lite"/>
    </source>
</evidence>
<protein>
    <submittedName>
        <fullName evidence="3">Uncharacterized protein</fullName>
    </submittedName>
</protein>
<keyword evidence="2" id="KW-0812">Transmembrane</keyword>
<dbReference type="EMBL" id="QXFY01002555">
    <property type="protein sequence ID" value="KAE9295654.1"/>
    <property type="molecule type" value="Genomic_DNA"/>
</dbReference>
<proteinExistence type="predicted"/>
<evidence type="ECO:0000256" key="2">
    <source>
        <dbReference type="SAM" id="Phobius"/>
    </source>
</evidence>
<feature type="region of interest" description="Disordered" evidence="1">
    <location>
        <begin position="43"/>
        <end position="62"/>
    </location>
</feature>
<keyword evidence="2" id="KW-1133">Transmembrane helix</keyword>
<dbReference type="AlphaFoldDB" id="A0A6G0QNQ2"/>
<organism evidence="3 4">
    <name type="scientific">Phytophthora fragariae</name>
    <dbReference type="NCBI Taxonomy" id="53985"/>
    <lineage>
        <taxon>Eukaryota</taxon>
        <taxon>Sar</taxon>
        <taxon>Stramenopiles</taxon>
        <taxon>Oomycota</taxon>
        <taxon>Peronosporomycetes</taxon>
        <taxon>Peronosporales</taxon>
        <taxon>Peronosporaceae</taxon>
        <taxon>Phytophthora</taxon>
    </lineage>
</organism>
<evidence type="ECO:0000313" key="3">
    <source>
        <dbReference type="EMBL" id="KAE9295654.1"/>
    </source>
</evidence>
<feature type="transmembrane region" description="Helical" evidence="2">
    <location>
        <begin position="6"/>
        <end position="21"/>
    </location>
</feature>